<proteinExistence type="predicted"/>
<reference evidence="1" key="1">
    <citation type="submission" date="2018-10" db="EMBL/GenBank/DDBJ databases">
        <title>Hidden diversity of soil giant viruses.</title>
        <authorList>
            <person name="Schulz F."/>
            <person name="Alteio L."/>
            <person name="Goudeau D."/>
            <person name="Ryan E.M."/>
            <person name="Malmstrom R.R."/>
            <person name="Blanchard J."/>
            <person name="Woyke T."/>
        </authorList>
    </citation>
    <scope>NUCLEOTIDE SEQUENCE</scope>
    <source>
        <strain evidence="1">TEV1</strain>
    </source>
</reference>
<evidence type="ECO:0000313" key="1">
    <source>
        <dbReference type="EMBL" id="AYV75784.1"/>
    </source>
</evidence>
<protein>
    <submittedName>
        <fullName evidence="1">Uncharacterized protein</fullName>
    </submittedName>
</protein>
<gene>
    <name evidence="1" type="ORF">Terrestrivirus3_53</name>
</gene>
<name>A0A3G4ZMZ6_9VIRU</name>
<organism evidence="1">
    <name type="scientific">Terrestrivirus sp</name>
    <dbReference type="NCBI Taxonomy" id="2487775"/>
    <lineage>
        <taxon>Viruses</taxon>
        <taxon>Varidnaviria</taxon>
        <taxon>Bamfordvirae</taxon>
        <taxon>Nucleocytoviricota</taxon>
        <taxon>Megaviricetes</taxon>
        <taxon>Imitervirales</taxon>
        <taxon>Mimiviridae</taxon>
        <taxon>Klosneuvirinae</taxon>
    </lineage>
</organism>
<accession>A0A3G4ZMZ6</accession>
<dbReference type="EMBL" id="MK071981">
    <property type="protein sequence ID" value="AYV75784.1"/>
    <property type="molecule type" value="Genomic_DNA"/>
</dbReference>
<sequence length="36" mass="4399">MSKNSRWLNTGKHINKLNVKIKCNTQKIYRDVYKLY</sequence>